<gene>
    <name evidence="3" type="ORF">SNEC2469_LOCUS3542</name>
</gene>
<feature type="region of interest" description="Disordered" evidence="1">
    <location>
        <begin position="1022"/>
        <end position="1050"/>
    </location>
</feature>
<name>A0A812KNM4_9DINO</name>
<feature type="transmembrane region" description="Helical" evidence="2">
    <location>
        <begin position="549"/>
        <end position="571"/>
    </location>
</feature>
<feature type="transmembrane region" description="Helical" evidence="2">
    <location>
        <begin position="215"/>
        <end position="232"/>
    </location>
</feature>
<keyword evidence="2" id="KW-1133">Transmembrane helix</keyword>
<reference evidence="3" key="1">
    <citation type="submission" date="2021-02" db="EMBL/GenBank/DDBJ databases">
        <authorList>
            <person name="Dougan E. K."/>
            <person name="Rhodes N."/>
            <person name="Thang M."/>
            <person name="Chan C."/>
        </authorList>
    </citation>
    <scope>NUCLEOTIDE SEQUENCE</scope>
</reference>
<feature type="region of interest" description="Disordered" evidence="1">
    <location>
        <begin position="243"/>
        <end position="266"/>
    </location>
</feature>
<keyword evidence="2" id="KW-0472">Membrane</keyword>
<comment type="caution">
    <text evidence="3">The sequence shown here is derived from an EMBL/GenBank/DDBJ whole genome shotgun (WGS) entry which is preliminary data.</text>
</comment>
<feature type="transmembrane region" description="Helical" evidence="2">
    <location>
        <begin position="161"/>
        <end position="181"/>
    </location>
</feature>
<accession>A0A812KNM4</accession>
<evidence type="ECO:0000256" key="1">
    <source>
        <dbReference type="SAM" id="MobiDB-lite"/>
    </source>
</evidence>
<keyword evidence="4" id="KW-1185">Reference proteome</keyword>
<dbReference type="Proteomes" id="UP000601435">
    <property type="component" value="Unassembled WGS sequence"/>
</dbReference>
<evidence type="ECO:0000256" key="2">
    <source>
        <dbReference type="SAM" id="Phobius"/>
    </source>
</evidence>
<dbReference type="AlphaFoldDB" id="A0A812KNM4"/>
<protein>
    <submittedName>
        <fullName evidence="3">Uncharacterized protein</fullName>
    </submittedName>
</protein>
<feature type="transmembrane region" description="Helical" evidence="2">
    <location>
        <begin position="50"/>
        <end position="68"/>
    </location>
</feature>
<feature type="transmembrane region" description="Helical" evidence="2">
    <location>
        <begin position="457"/>
        <end position="481"/>
    </location>
</feature>
<evidence type="ECO:0000313" key="3">
    <source>
        <dbReference type="EMBL" id="CAE7230654.1"/>
    </source>
</evidence>
<feature type="compositionally biased region" description="Polar residues" evidence="1">
    <location>
        <begin position="1022"/>
        <end position="1034"/>
    </location>
</feature>
<organism evidence="3 4">
    <name type="scientific">Symbiodinium necroappetens</name>
    <dbReference type="NCBI Taxonomy" id="1628268"/>
    <lineage>
        <taxon>Eukaryota</taxon>
        <taxon>Sar</taxon>
        <taxon>Alveolata</taxon>
        <taxon>Dinophyceae</taxon>
        <taxon>Suessiales</taxon>
        <taxon>Symbiodiniaceae</taxon>
        <taxon>Symbiodinium</taxon>
    </lineage>
</organism>
<dbReference type="EMBL" id="CAJNJA010007921">
    <property type="protein sequence ID" value="CAE7230654.1"/>
    <property type="molecule type" value="Genomic_DNA"/>
</dbReference>
<proteinExistence type="predicted"/>
<keyword evidence="2" id="KW-0812">Transmembrane</keyword>
<dbReference type="OrthoDB" id="416289at2759"/>
<feature type="transmembrane region" description="Helical" evidence="2">
    <location>
        <begin position="634"/>
        <end position="656"/>
    </location>
</feature>
<evidence type="ECO:0000313" key="4">
    <source>
        <dbReference type="Proteomes" id="UP000601435"/>
    </source>
</evidence>
<feature type="transmembrane region" description="Helical" evidence="2">
    <location>
        <begin position="748"/>
        <end position="765"/>
    </location>
</feature>
<feature type="transmembrane region" description="Helical" evidence="2">
    <location>
        <begin position="109"/>
        <end position="128"/>
    </location>
</feature>
<feature type="transmembrane region" description="Helical" evidence="2">
    <location>
        <begin position="662"/>
        <end position="682"/>
    </location>
</feature>
<sequence>MMDATHEKQKLNPNVWPRLGPRAMSRLQDHQLPGDSFVSLRFKSKKNFRLLVFFPSVLLAFLSDSTVLCHETAAALDGKGEPVCVWGHVAEDVFTGRRYCPAIAGFSPWYWSVGWYGMFILTCLVVYWRGQRMKRGQRGANHSAFCYFLDCTRAGYTDRHLATWFATLTLAFFNSILIRLVSTPEGEDILNSCVRYGDWADHGDYCQPGGLLEPSWTVVLLGVYSCFTAALMDQGTIMWDGKKKSDQEVGSEGDEPLRSASPKSGSTNRFLEEEMNLVLAAAVKLKALVRRQMQKSREKQLESNSTLAEFMLAPLTGMAFVLGREEEEEVDGTSLQDLEETFEQSLVEIFGALEFEHIVKREETSSSETTKVMDLCAPDALMRERASVRFRMSGCSNPVAWENSMKRFDQYESSAKNWSVLSETVDIMQLYKFCNYLDGYKSGEVVRAPTSKLSTKATTGCGCSGHVVFGFILGLLGFYLFSFLAPQGDSYAWVYYWVDREAFVQVRCTETNSTSSSSPWCDAKDYLLMSRTTLWVSHAAMLNVTRNQLGVLVVAASKATVLGILASLLAVTVHKTVLGLQQATHPMQILDAILAWWARADHMSTCHLHVWKLARDSLLHTDVKNILDRYENVVLAYLAVSFWLLTDSAIQVAIFNNAPNMMAGYVLVIMCGCTFLCVYQALRVHYGQLQHITTLRRLKESTFVYGDRPDLVHQRKLIDEMISRMSGGGDYQTRLLYMPLNPTFQKGVFAYFITASVSVLARLITEAVTMSRPLGAFDTLANATVNNATAKNGVRGHNCRVEKKSCPRFHGIAALVATVEGIPLDRYLDHFTGLGKQEQHEVIRRVMQEAGKSTSSGARAGVCKRKVARIGVLSWNVGISDHRKDQEAAVADVLLRPWTQHAAEASAIVAKVAKLGAADVIVVGLQASALCVFCPAQLLKHIRDFGMAEKPMDPRINSGGRLQSARAIVSPMPSSRCTSSSPPRACNSSTSTTGTFHGCGLESETVRAFADFVIYLNTGTKNPSASWRCSQQDLRQGPGPTRWRPACSPA</sequence>